<dbReference type="OrthoDB" id="2544694at2759"/>
<dbReference type="Gene3D" id="2.40.160.20">
    <property type="match status" value="1"/>
</dbReference>
<dbReference type="Proteomes" id="UP000054321">
    <property type="component" value="Unassembled WGS sequence"/>
</dbReference>
<name>A0A0C3D423_OIDMZ</name>
<evidence type="ECO:0000313" key="3">
    <source>
        <dbReference type="Proteomes" id="UP000054321"/>
    </source>
</evidence>
<dbReference type="Pfam" id="PF11578">
    <property type="entry name" value="DUF3237"/>
    <property type="match status" value="1"/>
</dbReference>
<evidence type="ECO:0000256" key="1">
    <source>
        <dbReference type="SAM" id="MobiDB-lite"/>
    </source>
</evidence>
<proteinExistence type="predicted"/>
<accession>A0A0C3D423</accession>
<dbReference type="InParanoid" id="A0A0C3D423"/>
<reference evidence="3" key="2">
    <citation type="submission" date="2015-01" db="EMBL/GenBank/DDBJ databases">
        <title>Evolutionary Origins and Diversification of the Mycorrhizal Mutualists.</title>
        <authorList>
            <consortium name="DOE Joint Genome Institute"/>
            <consortium name="Mycorrhizal Genomics Consortium"/>
            <person name="Kohler A."/>
            <person name="Kuo A."/>
            <person name="Nagy L.G."/>
            <person name="Floudas D."/>
            <person name="Copeland A."/>
            <person name="Barry K.W."/>
            <person name="Cichocki N."/>
            <person name="Veneault-Fourrey C."/>
            <person name="LaButti K."/>
            <person name="Lindquist E.A."/>
            <person name="Lipzen A."/>
            <person name="Lundell T."/>
            <person name="Morin E."/>
            <person name="Murat C."/>
            <person name="Riley R."/>
            <person name="Ohm R."/>
            <person name="Sun H."/>
            <person name="Tunlid A."/>
            <person name="Henrissat B."/>
            <person name="Grigoriev I.V."/>
            <person name="Hibbett D.S."/>
            <person name="Martin F."/>
        </authorList>
    </citation>
    <scope>NUCLEOTIDE SEQUENCE [LARGE SCALE GENOMIC DNA]</scope>
    <source>
        <strain evidence="3">Zn</strain>
    </source>
</reference>
<dbReference type="EMBL" id="KN832883">
    <property type="protein sequence ID" value="KIM96672.1"/>
    <property type="molecule type" value="Genomic_DNA"/>
</dbReference>
<evidence type="ECO:0000313" key="2">
    <source>
        <dbReference type="EMBL" id="KIM96672.1"/>
    </source>
</evidence>
<keyword evidence="3" id="KW-1185">Reference proteome</keyword>
<dbReference type="AlphaFoldDB" id="A0A0C3D423"/>
<protein>
    <submittedName>
        <fullName evidence="2">Uncharacterized protein</fullName>
    </submittedName>
</protein>
<feature type="region of interest" description="Disordered" evidence="1">
    <location>
        <begin position="171"/>
        <end position="209"/>
    </location>
</feature>
<gene>
    <name evidence="2" type="ORF">OIDMADRAFT_32603</name>
</gene>
<organism evidence="2 3">
    <name type="scientific">Oidiodendron maius (strain Zn)</name>
    <dbReference type="NCBI Taxonomy" id="913774"/>
    <lineage>
        <taxon>Eukaryota</taxon>
        <taxon>Fungi</taxon>
        <taxon>Dikarya</taxon>
        <taxon>Ascomycota</taxon>
        <taxon>Pezizomycotina</taxon>
        <taxon>Leotiomycetes</taxon>
        <taxon>Leotiomycetes incertae sedis</taxon>
        <taxon>Myxotrichaceae</taxon>
        <taxon>Oidiodendron</taxon>
    </lineage>
</organism>
<sequence length="402" mass="43790">MVALTGFAKLIPAFTVMLRNVGDLDVGTTFSGETLLLAQVANTSTIVSIPGYGAHPLSAVNRNGQDALRINEDRTMGTWDFRAGFITPEEDYLYVTFTGFITSVPQNLPYLRSNFANGTTTGYGFSFMSAYLETGAPKYKSLSTKVFVGSAQLISDIPGGHISAVEMQLSENSASGDGEERGGSEAAPGNNVAESHIHGNPNTGSSNNRCRLLSMESKSRKNPLDNSQPTTSAPITTLRIDEAARTEGYGIFKPSDVTNLVQASVTSDRVRKFCKHSSVSRHITLPRGLRFSNSMRPDFQGSGMVDIGIPVKRQPENDVYNALCARTTFDSDDDTDGFCLDRIECSAVQLEEELNGNINMVGENDIDLNDFLNFDSTANELWDVTLEEVANKNWWGLGRQCQ</sequence>
<reference evidence="2 3" key="1">
    <citation type="submission" date="2014-04" db="EMBL/GenBank/DDBJ databases">
        <authorList>
            <consortium name="DOE Joint Genome Institute"/>
            <person name="Kuo A."/>
            <person name="Martino E."/>
            <person name="Perotto S."/>
            <person name="Kohler A."/>
            <person name="Nagy L.G."/>
            <person name="Floudas D."/>
            <person name="Copeland A."/>
            <person name="Barry K.W."/>
            <person name="Cichocki N."/>
            <person name="Veneault-Fourrey C."/>
            <person name="LaButti K."/>
            <person name="Lindquist E.A."/>
            <person name="Lipzen A."/>
            <person name="Lundell T."/>
            <person name="Morin E."/>
            <person name="Murat C."/>
            <person name="Sun H."/>
            <person name="Tunlid A."/>
            <person name="Henrissat B."/>
            <person name="Grigoriev I.V."/>
            <person name="Hibbett D.S."/>
            <person name="Martin F."/>
            <person name="Nordberg H.P."/>
            <person name="Cantor M.N."/>
            <person name="Hua S.X."/>
        </authorList>
    </citation>
    <scope>NUCLEOTIDE SEQUENCE [LARGE SCALE GENOMIC DNA]</scope>
    <source>
        <strain evidence="2 3">Zn</strain>
    </source>
</reference>
<feature type="compositionally biased region" description="Polar residues" evidence="1">
    <location>
        <begin position="200"/>
        <end position="209"/>
    </location>
</feature>
<dbReference type="HOGENOM" id="CLU_685300_0_0_1"/>